<proteinExistence type="inferred from homology"/>
<feature type="region of interest" description="Disordered" evidence="6">
    <location>
        <begin position="1663"/>
        <end position="1900"/>
    </location>
</feature>
<evidence type="ECO:0000259" key="9">
    <source>
        <dbReference type="Pfam" id="PF13087"/>
    </source>
</evidence>
<keyword evidence="4" id="KW-0347">Helicase</keyword>
<feature type="compositionally biased region" description="Acidic residues" evidence="6">
    <location>
        <begin position="853"/>
        <end position="864"/>
    </location>
</feature>
<feature type="compositionally biased region" description="Low complexity" evidence="6">
    <location>
        <begin position="771"/>
        <end position="780"/>
    </location>
</feature>
<dbReference type="Pfam" id="PF12726">
    <property type="entry name" value="SEN1_N"/>
    <property type="match status" value="1"/>
</dbReference>
<feature type="compositionally biased region" description="Low complexity" evidence="6">
    <location>
        <begin position="1682"/>
        <end position="1702"/>
    </location>
</feature>
<dbReference type="CDD" id="cd18808">
    <property type="entry name" value="SF1_C_Upf1"/>
    <property type="match status" value="1"/>
</dbReference>
<evidence type="ECO:0000256" key="3">
    <source>
        <dbReference type="ARBA" id="ARBA00022801"/>
    </source>
</evidence>
<evidence type="ECO:0000259" key="8">
    <source>
        <dbReference type="Pfam" id="PF13086"/>
    </source>
</evidence>
<dbReference type="CDD" id="cd18042">
    <property type="entry name" value="DEXXQc_SETX"/>
    <property type="match status" value="1"/>
</dbReference>
<evidence type="ECO:0008006" key="12">
    <source>
        <dbReference type="Google" id="ProtNLM"/>
    </source>
</evidence>
<feature type="compositionally biased region" description="Basic residues" evidence="6">
    <location>
        <begin position="1890"/>
        <end position="1900"/>
    </location>
</feature>
<evidence type="ECO:0000256" key="5">
    <source>
        <dbReference type="ARBA" id="ARBA00022840"/>
    </source>
</evidence>
<organism evidence="10 11">
    <name type="scientific">Malassezia globosa (strain ATCC MYA-4612 / CBS 7966)</name>
    <name type="common">Dandruff-associated fungus</name>
    <dbReference type="NCBI Taxonomy" id="425265"/>
    <lineage>
        <taxon>Eukaryota</taxon>
        <taxon>Fungi</taxon>
        <taxon>Dikarya</taxon>
        <taxon>Basidiomycota</taxon>
        <taxon>Ustilaginomycotina</taxon>
        <taxon>Malasseziomycetes</taxon>
        <taxon>Malasseziales</taxon>
        <taxon>Malasseziaceae</taxon>
        <taxon>Malassezia</taxon>
    </lineage>
</organism>
<dbReference type="KEGG" id="mgl:MGL_2755"/>
<evidence type="ECO:0000256" key="4">
    <source>
        <dbReference type="ARBA" id="ARBA00022806"/>
    </source>
</evidence>
<feature type="domain" description="DNA2/NAM7 helicase-like C-terminal" evidence="9">
    <location>
        <begin position="1438"/>
        <end position="1632"/>
    </location>
</feature>
<keyword evidence="3" id="KW-0378">Hydrolase</keyword>
<sequence>MVWLEAQHVLEPGQSAVEKAEKYVADARMEWPLARMMLAELSHIPHTERASSSTSTTESKRPSSPFDELVAVIKASHGHDANAWKAILPTYDGSATQWQVLAPLAMDCIPDSDTPLEPLLDVLSVVCLHTLSLSIWGRTGRSPMPVLIHVLDHPALDSVRPACLFVFLVRFFDVIYAYSRSVYAEALKLATHFLLEKRQQTHERDTVRSTALTLGALLIEDRISKALHASLTSSSTEDRLQGDACVSLVLDLYALVLVQGGLTTPRLLRPVGLALVHDAVKTMNACLYLSSITGVAASIRKTYAHDHDPSTANERLFMQWEADIDAVCVPTVSQRLWKHISLVLSSEEANDVPQVLCAYFLYALSIVAPGYPAPILEVHTPKPLAEMPVPSSSAPASQAYDRLCAGISALVVQLRQGMSCIANAFTVALAHARDTFASMPRVCVSVLPLLGASASTEVSQGAHVIFRALADDSYTRFESLHMLWMDAREAALEGGRSFVVLFVLAARHVAWALPLARASVSMLDDMLHVLCDRNMGVLLPYIPWGSGMGREADVLFVWTGISECIATMFERIPDWSRTADRQEMLQWIAQVPMLASYMVQSADLACRSNELHSHTDDVLGTLAMPLDCAINWLRLNHEEILQQLSDYIRRAVHLFSTRHLVLPAQVRKHAVDFLAQQLGVTNVQERRTLLSTAQMELLLDEFLALPRSEPKTDSKADPKPKTKPRLLQQTLSFTTVPPGQKERTEPKKKPIVVDLTRDSPRTAAPKLKGVSSSTASSTRASKLHSTGKLAQLRNEFQLTRSVARKPHAPVRAWEPDEPRAPLATSSVTGTITTMPRAQIRRPTQQPSGHDGSDDSDTNDSDSDADSSSSDGHGARAERGKPSAKGGLAALASPHRAKPTVVRRTVMPMMDPALQEAMRKADDEQRRRRLSTAPSMMPMHECILSWSMSSNEPLPPTKLDGTAFSTSSPGSWHATASSYTEHFGTLLTLEAWAQFQQACDDVKYATSVDVQYLRQSRVDNFVQLEFAARSTMPAGVYFNETDIVYLELPSRALKLIANVYFSRKQATSQPGSSGLELGIRCLYAQAQNAMPWIQEPGWRIVKLFSLTTLRREYAALCSVPDLAMVQDVLHARVAPLPDVSVADQTKAMRMYELNEPQARAVVATMRTPGFSLIQGPPGTGKTKTIRALVASFLSRRAGTSVGPKKAAAPARDGPSARMLLCAPSNAAIDELVSRIKDGVDIDGKRVVPRLVRLGRDEAVNPAVRDVTLDALAEHAGSKDTAASRAAEELQRVERAWRDKRAELEQSASAPTSSTSRERTRALQAELNELTDKRFELREQVSSLQSRSKMGSMRPETERHMARMSILDEAEIVCATLAGAGHEMLYRYTFDTVVIDEAAQAVELSTLIPLRYECTRCILVGDPKQLPPTVLSQEAERRQYAQSLFVRMFNASPDRVHLLSIQYRMHPDISLFPSTAFYGRQLIDGPQMASKTLQPWHNTQLFGPFRFFHVDALEEPGRSHSIQNQSEAYTAMQVYEALCACAQTSLRGRVGFVSMYKAQVDLLRTLFVSQYGRAAAMDVDFSSVDGFQGQEKDIIILSCVRSNKDRVMGFLSDHRRLNVALTRARSNMIVIGNASMLGNDTIWRDMISEARSRGFVVPVRGDTFVHPQRLAPPNQGGRESSQVAAAASGPPTPSSSAAVPKKTPAPAPSRDAKLRPPLHRKLDSSERASSPTTPSAVRTPKTKTIAAPTSTYPSTSTFAPKASAPAQAPAPSPILSTHKRPVPPQPVQPIPPPVHAKASGQRPPKRKSTEPPPILKAPPRVVPSAALLAPTKTQQPATQRTKKPGKWAAIVERNQASSSSAKPAPSAQIPPVVKADRPPREQGGGPSWLRSARPHSLPRRPS</sequence>
<dbReference type="GO" id="GO:0005524">
    <property type="term" value="F:ATP binding"/>
    <property type="evidence" value="ECO:0007669"/>
    <property type="project" value="UniProtKB-KW"/>
</dbReference>
<accession>A8Q592</accession>
<dbReference type="GO" id="GO:0001147">
    <property type="term" value="F:transcription termination site sequence-specific DNA binding"/>
    <property type="evidence" value="ECO:0007669"/>
    <property type="project" value="TreeGrafter"/>
</dbReference>
<keyword evidence="11" id="KW-1185">Reference proteome</keyword>
<dbReference type="OrthoDB" id="6513042at2759"/>
<dbReference type="InParanoid" id="A8Q592"/>
<dbReference type="Pfam" id="PF13086">
    <property type="entry name" value="AAA_11"/>
    <property type="match status" value="1"/>
</dbReference>
<evidence type="ECO:0000313" key="10">
    <source>
        <dbReference type="EMBL" id="EDP43159.1"/>
    </source>
</evidence>
<comment type="caution">
    <text evidence="10">The sequence shown here is derived from an EMBL/GenBank/DDBJ whole genome shotgun (WGS) entry which is preliminary data.</text>
</comment>
<feature type="compositionally biased region" description="Polar residues" evidence="6">
    <location>
        <begin position="727"/>
        <end position="737"/>
    </location>
</feature>
<comment type="similarity">
    <text evidence="1">Belongs to the DNA2/NAM7 helicase family.</text>
</comment>
<dbReference type="STRING" id="425265.A8Q592"/>
<feature type="compositionally biased region" description="Low complexity" evidence="6">
    <location>
        <begin position="1854"/>
        <end position="1869"/>
    </location>
</feature>
<feature type="domain" description="Helicase Sen1 N-terminal" evidence="7">
    <location>
        <begin position="104"/>
        <end position="643"/>
    </location>
</feature>
<evidence type="ECO:0000256" key="2">
    <source>
        <dbReference type="ARBA" id="ARBA00022741"/>
    </source>
</evidence>
<dbReference type="PANTHER" id="PTHR10887">
    <property type="entry name" value="DNA2/NAM7 HELICASE FAMILY"/>
    <property type="match status" value="1"/>
</dbReference>
<feature type="compositionally biased region" description="Pro residues" evidence="6">
    <location>
        <begin position="1780"/>
        <end position="1792"/>
    </location>
</feature>
<evidence type="ECO:0000313" key="11">
    <source>
        <dbReference type="Proteomes" id="UP000008837"/>
    </source>
</evidence>
<dbReference type="EMBL" id="AAYY01000009">
    <property type="protein sequence ID" value="EDP43159.1"/>
    <property type="molecule type" value="Genomic_DNA"/>
</dbReference>
<keyword evidence="2" id="KW-0547">Nucleotide-binding</keyword>
<evidence type="ECO:0000256" key="1">
    <source>
        <dbReference type="ARBA" id="ARBA00007913"/>
    </source>
</evidence>
<dbReference type="GO" id="GO:0016604">
    <property type="term" value="C:nuclear body"/>
    <property type="evidence" value="ECO:0007669"/>
    <property type="project" value="TreeGrafter"/>
</dbReference>
<dbReference type="InterPro" id="IPR027417">
    <property type="entry name" value="P-loop_NTPase"/>
</dbReference>
<dbReference type="OMA" id="IPLRYEC"/>
<evidence type="ECO:0000259" key="7">
    <source>
        <dbReference type="Pfam" id="PF12726"/>
    </source>
</evidence>
<dbReference type="PANTHER" id="PTHR10887:SF495">
    <property type="entry name" value="HELICASE SENATAXIN ISOFORM X1-RELATED"/>
    <property type="match status" value="1"/>
</dbReference>
<dbReference type="GeneID" id="5854678"/>
<dbReference type="InterPro" id="IPR024481">
    <property type="entry name" value="Helicase_Sen1_N"/>
</dbReference>
<dbReference type="GO" id="GO:0004386">
    <property type="term" value="F:helicase activity"/>
    <property type="evidence" value="ECO:0007669"/>
    <property type="project" value="UniProtKB-KW"/>
</dbReference>
<feature type="compositionally biased region" description="Polar residues" evidence="6">
    <location>
        <begin position="1304"/>
        <end position="1313"/>
    </location>
</feature>
<dbReference type="Gene3D" id="3.40.50.300">
    <property type="entry name" value="P-loop containing nucleotide triphosphate hydrolases"/>
    <property type="match status" value="2"/>
</dbReference>
<name>A8Q592_MALGO</name>
<dbReference type="Pfam" id="PF13087">
    <property type="entry name" value="AAA_12"/>
    <property type="match status" value="1"/>
</dbReference>
<dbReference type="RefSeq" id="XP_001730373.1">
    <property type="nucleotide sequence ID" value="XM_001730321.1"/>
</dbReference>
<feature type="region of interest" description="Disordered" evidence="6">
    <location>
        <begin position="708"/>
        <end position="899"/>
    </location>
</feature>
<feature type="compositionally biased region" description="Basic and acidic residues" evidence="6">
    <location>
        <begin position="708"/>
        <end position="720"/>
    </location>
</feature>
<feature type="compositionally biased region" description="Basic and acidic residues" evidence="6">
    <location>
        <begin position="1708"/>
        <end position="1724"/>
    </location>
</feature>
<dbReference type="InterPro" id="IPR045055">
    <property type="entry name" value="DNA2/NAM7-like"/>
</dbReference>
<dbReference type="GO" id="GO:0006369">
    <property type="term" value="P:termination of RNA polymerase II transcription"/>
    <property type="evidence" value="ECO:0007669"/>
    <property type="project" value="TreeGrafter"/>
</dbReference>
<dbReference type="InterPro" id="IPR047187">
    <property type="entry name" value="SF1_C_Upf1"/>
</dbReference>
<dbReference type="GO" id="GO:0005694">
    <property type="term" value="C:chromosome"/>
    <property type="evidence" value="ECO:0007669"/>
    <property type="project" value="UniProtKB-ARBA"/>
</dbReference>
<reference evidence="10 11" key="1">
    <citation type="journal article" date="2007" name="Proc. Natl. Acad. Sci. U.S.A.">
        <title>Dandruff-associated Malassezia genomes reveal convergent and divergent virulence traits shared with plant and human fungal pathogens.</title>
        <authorList>
            <person name="Xu J."/>
            <person name="Saunders C.W."/>
            <person name="Hu P."/>
            <person name="Grant R.A."/>
            <person name="Boekhout T."/>
            <person name="Kuramae E.E."/>
            <person name="Kronstad J.W."/>
            <person name="Deangelis Y.M."/>
            <person name="Reeder N.L."/>
            <person name="Johnstone K.R."/>
            <person name="Leland M."/>
            <person name="Fieno A.M."/>
            <person name="Begley W.M."/>
            <person name="Sun Y."/>
            <person name="Lacey M.P."/>
            <person name="Chaudhary T."/>
            <person name="Keough T."/>
            <person name="Chu L."/>
            <person name="Sears R."/>
            <person name="Yuan B."/>
            <person name="Dawson T.L.Jr."/>
        </authorList>
    </citation>
    <scope>NUCLEOTIDE SEQUENCE [LARGE SCALE GENOMIC DNA]</scope>
    <source>
        <strain evidence="11">ATCC MYA-4612 / CBS 7966</strain>
    </source>
</reference>
<dbReference type="SUPFAM" id="SSF52540">
    <property type="entry name" value="P-loop containing nucleoside triphosphate hydrolases"/>
    <property type="match status" value="1"/>
</dbReference>
<gene>
    <name evidence="10" type="ORF">MGL_2755</name>
</gene>
<dbReference type="InterPro" id="IPR041677">
    <property type="entry name" value="DNA2/NAM7_AAA_11"/>
</dbReference>
<feature type="compositionally biased region" description="Polar residues" evidence="6">
    <location>
        <begin position="1725"/>
        <end position="1734"/>
    </location>
</feature>
<evidence type="ECO:0000256" key="6">
    <source>
        <dbReference type="SAM" id="MobiDB-lite"/>
    </source>
</evidence>
<dbReference type="FunFam" id="3.40.50.300:FF:000326">
    <property type="entry name" value="P-loop containing nucleoside triphosphate hydrolase"/>
    <property type="match status" value="1"/>
</dbReference>
<dbReference type="VEuPathDB" id="FungiDB:MGL_2755"/>
<dbReference type="GO" id="GO:0016787">
    <property type="term" value="F:hydrolase activity"/>
    <property type="evidence" value="ECO:0007669"/>
    <property type="project" value="UniProtKB-KW"/>
</dbReference>
<protein>
    <recommendedName>
        <fullName evidence="12">AAA+ ATPase domain-containing protein</fullName>
    </recommendedName>
</protein>
<dbReference type="InterPro" id="IPR041679">
    <property type="entry name" value="DNA2/NAM7-like_C"/>
</dbReference>
<dbReference type="Proteomes" id="UP000008837">
    <property type="component" value="Unassembled WGS sequence"/>
</dbReference>
<feature type="domain" description="DNA2/NAM7 helicase helicase" evidence="8">
    <location>
        <begin position="1151"/>
        <end position="1431"/>
    </location>
</feature>
<keyword evidence="5" id="KW-0067">ATP-binding</keyword>
<feature type="compositionally biased region" description="Low complexity" evidence="6">
    <location>
        <begin position="1742"/>
        <end position="1767"/>
    </location>
</feature>
<feature type="region of interest" description="Disordered" evidence="6">
    <location>
        <begin position="1300"/>
        <end position="1319"/>
    </location>
</feature>
<feature type="compositionally biased region" description="Polar residues" evidence="6">
    <location>
        <begin position="823"/>
        <end position="846"/>
    </location>
</feature>